<accession>A0ACB5TQS6</accession>
<evidence type="ECO:0000313" key="1">
    <source>
        <dbReference type="EMBL" id="GME92805.1"/>
    </source>
</evidence>
<comment type="caution">
    <text evidence="1">The sequence shown here is derived from an EMBL/GenBank/DDBJ whole genome shotgun (WGS) entry which is preliminary data.</text>
</comment>
<proteinExistence type="predicted"/>
<reference evidence="1" key="1">
    <citation type="submission" date="2023-04" db="EMBL/GenBank/DDBJ databases">
        <title>Ambrosiozyma monospora NBRC 10751.</title>
        <authorList>
            <person name="Ichikawa N."/>
            <person name="Sato H."/>
            <person name="Tonouchi N."/>
        </authorList>
    </citation>
    <scope>NUCLEOTIDE SEQUENCE</scope>
    <source>
        <strain evidence="1">NBRC 10751</strain>
    </source>
</reference>
<dbReference type="EMBL" id="BSXS01008526">
    <property type="protein sequence ID" value="GME92805.1"/>
    <property type="molecule type" value="Genomic_DNA"/>
</dbReference>
<gene>
    <name evidence="1" type="ORF">Amon02_000916700</name>
</gene>
<protein>
    <submittedName>
        <fullName evidence="1">Unnamed protein product</fullName>
    </submittedName>
</protein>
<keyword evidence="2" id="KW-1185">Reference proteome</keyword>
<organism evidence="1 2">
    <name type="scientific">Ambrosiozyma monospora</name>
    <name type="common">Yeast</name>
    <name type="synonym">Endomycopsis monosporus</name>
    <dbReference type="NCBI Taxonomy" id="43982"/>
    <lineage>
        <taxon>Eukaryota</taxon>
        <taxon>Fungi</taxon>
        <taxon>Dikarya</taxon>
        <taxon>Ascomycota</taxon>
        <taxon>Saccharomycotina</taxon>
        <taxon>Pichiomycetes</taxon>
        <taxon>Pichiales</taxon>
        <taxon>Pichiaceae</taxon>
        <taxon>Ambrosiozyma</taxon>
    </lineage>
</organism>
<evidence type="ECO:0000313" key="2">
    <source>
        <dbReference type="Proteomes" id="UP001165064"/>
    </source>
</evidence>
<sequence>MESVVEQTRTSQNESMMSIDSPSNSFSNKPSQQTQATSMHSITSTPASITTFQVTRVYRATYLNVEVIEMEVNGNPVMRRLKDSYFNATQILKLAGLDRTQRSKLLDNEICQGQHEKVQGGSGRYQGTWIPYSKAAELCRRYDVYEVMKPLLLYNPTTSNDITPTKDQLKRSFSSMSELDNSNGNRNTNNNTNSQNSNTNSFSSKGTTSTPATRSNTYQDTQPDDQHSPKKLKFESSELHPFEIFDHETKLDNPNAPFTMKPMQEDEFDEKSKVVMSSLFLPSQKDLSLLELVGNDESQLDGISIDAPIDDNGQNALHLAATLGRLTLVRDLVKRGSNRIRGDNDGQTALVRAVHATNCFENSCFDKLLDYMYPAITVLDHKGRTVLHHIAYTCGRKGRNDACKRGEYSR</sequence>
<dbReference type="Proteomes" id="UP001165064">
    <property type="component" value="Unassembled WGS sequence"/>
</dbReference>
<name>A0ACB5TQS6_AMBMO</name>